<feature type="compositionally biased region" description="Basic and acidic residues" evidence="14">
    <location>
        <begin position="428"/>
        <end position="445"/>
    </location>
</feature>
<dbReference type="PANTHER" id="PTHR47963">
    <property type="entry name" value="DEAD-BOX ATP-DEPENDENT RNA HELICASE 47, MITOCHONDRIAL"/>
    <property type="match status" value="1"/>
</dbReference>
<evidence type="ECO:0000256" key="6">
    <source>
        <dbReference type="ARBA" id="ARBA00022840"/>
    </source>
</evidence>
<feature type="region of interest" description="Disordered" evidence="14">
    <location>
        <begin position="428"/>
        <end position="482"/>
    </location>
</feature>
<gene>
    <name evidence="18" type="ordered locus">Dred_2292</name>
</gene>
<dbReference type="HOGENOM" id="CLU_003041_21_0_9"/>
<reference evidence="18 19" key="1">
    <citation type="submission" date="2007-03" db="EMBL/GenBank/DDBJ databases">
        <title>Complete sequence of Desulfotomaculum reducens MI-1.</title>
        <authorList>
            <consortium name="US DOE Joint Genome Institute"/>
            <person name="Copeland A."/>
            <person name="Lucas S."/>
            <person name="Lapidus A."/>
            <person name="Barry K."/>
            <person name="Detter J.C."/>
            <person name="Glavina del Rio T."/>
            <person name="Hammon N."/>
            <person name="Israni S."/>
            <person name="Dalin E."/>
            <person name="Tice H."/>
            <person name="Pitluck S."/>
            <person name="Sims D."/>
            <person name="Brettin T."/>
            <person name="Bruce D."/>
            <person name="Han C."/>
            <person name="Tapia R."/>
            <person name="Schmutz J."/>
            <person name="Larimer F."/>
            <person name="Land M."/>
            <person name="Hauser L."/>
            <person name="Kyrpides N."/>
            <person name="Kim E."/>
            <person name="Tebo B.M."/>
            <person name="Richardson P."/>
        </authorList>
    </citation>
    <scope>NUCLEOTIDE SEQUENCE [LARGE SCALE GENOMIC DNA]</scope>
    <source>
        <strain evidence="18 19">MI-1</strain>
    </source>
</reference>
<keyword evidence="7" id="KW-0694">RNA-binding</keyword>
<feature type="compositionally biased region" description="Basic and acidic residues" evidence="14">
    <location>
        <begin position="454"/>
        <end position="471"/>
    </location>
</feature>
<proteinExistence type="inferred from homology"/>
<evidence type="ECO:0000259" key="15">
    <source>
        <dbReference type="PROSITE" id="PS51192"/>
    </source>
</evidence>
<evidence type="ECO:0000256" key="3">
    <source>
        <dbReference type="ARBA" id="ARBA00022741"/>
    </source>
</evidence>
<dbReference type="SMART" id="SM00487">
    <property type="entry name" value="DEXDc"/>
    <property type="match status" value="1"/>
</dbReference>
<dbReference type="eggNOG" id="COG0513">
    <property type="taxonomic scope" value="Bacteria"/>
</dbReference>
<dbReference type="FunFam" id="3.40.50.300:FF:000108">
    <property type="entry name" value="ATP-dependent RNA helicase RhlE"/>
    <property type="match status" value="1"/>
</dbReference>
<keyword evidence="4 13" id="KW-0378">Hydrolase</keyword>
<evidence type="ECO:0000256" key="14">
    <source>
        <dbReference type="SAM" id="MobiDB-lite"/>
    </source>
</evidence>
<evidence type="ECO:0000259" key="16">
    <source>
        <dbReference type="PROSITE" id="PS51194"/>
    </source>
</evidence>
<dbReference type="PROSITE" id="PS51195">
    <property type="entry name" value="Q_MOTIF"/>
    <property type="match status" value="1"/>
</dbReference>
<keyword evidence="6 13" id="KW-0067">ATP-binding</keyword>
<evidence type="ECO:0000256" key="1">
    <source>
        <dbReference type="ARBA" id="ARBA00012552"/>
    </source>
</evidence>
<keyword evidence="5 13" id="KW-0347">Helicase</keyword>
<evidence type="ECO:0000256" key="8">
    <source>
        <dbReference type="ARBA" id="ARBA00023016"/>
    </source>
</evidence>
<dbReference type="SMART" id="SM00490">
    <property type="entry name" value="HELICc"/>
    <property type="match status" value="1"/>
</dbReference>
<dbReference type="Pfam" id="PF00271">
    <property type="entry name" value="Helicase_C"/>
    <property type="match status" value="1"/>
</dbReference>
<dbReference type="InterPro" id="IPR014014">
    <property type="entry name" value="RNA_helicase_DEAD_Q_motif"/>
</dbReference>
<dbReference type="InterPro" id="IPR014001">
    <property type="entry name" value="Helicase_ATP-bd"/>
</dbReference>
<dbReference type="GO" id="GO:0005524">
    <property type="term" value="F:ATP binding"/>
    <property type="evidence" value="ECO:0007669"/>
    <property type="project" value="UniProtKB-KW"/>
</dbReference>
<dbReference type="GO" id="GO:0003724">
    <property type="term" value="F:RNA helicase activity"/>
    <property type="evidence" value="ECO:0007669"/>
    <property type="project" value="UniProtKB-EC"/>
</dbReference>
<dbReference type="CDD" id="cd00268">
    <property type="entry name" value="DEADc"/>
    <property type="match status" value="1"/>
</dbReference>
<feature type="domain" description="DEAD-box RNA helicase Q" evidence="17">
    <location>
        <begin position="2"/>
        <end position="30"/>
    </location>
</feature>
<dbReference type="InterPro" id="IPR044742">
    <property type="entry name" value="DEAD/DEAH_RhlB"/>
</dbReference>
<dbReference type="PROSITE" id="PS51194">
    <property type="entry name" value="HELICASE_CTER"/>
    <property type="match status" value="1"/>
</dbReference>
<dbReference type="Gene3D" id="3.40.50.300">
    <property type="entry name" value="P-loop containing nucleotide triphosphate hydrolases"/>
    <property type="match status" value="2"/>
</dbReference>
<keyword evidence="19" id="KW-1185">Reference proteome</keyword>
<dbReference type="KEGG" id="drm:Dred_2292"/>
<dbReference type="InterPro" id="IPR050547">
    <property type="entry name" value="DEAD_box_RNA_helicases"/>
</dbReference>
<dbReference type="EMBL" id="CP000612">
    <property type="protein sequence ID" value="ABO50802.1"/>
    <property type="molecule type" value="Genomic_DNA"/>
</dbReference>
<dbReference type="GO" id="GO:0009409">
    <property type="term" value="P:response to cold"/>
    <property type="evidence" value="ECO:0007669"/>
    <property type="project" value="TreeGrafter"/>
</dbReference>
<feature type="domain" description="Helicase C-terminal" evidence="16">
    <location>
        <begin position="214"/>
        <end position="375"/>
    </location>
</feature>
<keyword evidence="2" id="KW-0963">Cytoplasm</keyword>
<dbReference type="GO" id="GO:0033592">
    <property type="term" value="F:RNA strand annealing activity"/>
    <property type="evidence" value="ECO:0007669"/>
    <property type="project" value="TreeGrafter"/>
</dbReference>
<dbReference type="GO" id="GO:0005829">
    <property type="term" value="C:cytosol"/>
    <property type="evidence" value="ECO:0007669"/>
    <property type="project" value="TreeGrafter"/>
</dbReference>
<dbReference type="InterPro" id="IPR011545">
    <property type="entry name" value="DEAD/DEAH_box_helicase_dom"/>
</dbReference>
<dbReference type="InterPro" id="IPR027417">
    <property type="entry name" value="P-loop_NTPase"/>
</dbReference>
<evidence type="ECO:0000256" key="12">
    <source>
        <dbReference type="PROSITE-ProRule" id="PRU00552"/>
    </source>
</evidence>
<dbReference type="PROSITE" id="PS00039">
    <property type="entry name" value="DEAD_ATP_HELICASE"/>
    <property type="match status" value="1"/>
</dbReference>
<comment type="similarity">
    <text evidence="9 13">Belongs to the DEAD box helicase family.</text>
</comment>
<dbReference type="PROSITE" id="PS51192">
    <property type="entry name" value="HELICASE_ATP_BIND_1"/>
    <property type="match status" value="1"/>
</dbReference>
<evidence type="ECO:0000313" key="18">
    <source>
        <dbReference type="EMBL" id="ABO50802.1"/>
    </source>
</evidence>
<evidence type="ECO:0000259" key="17">
    <source>
        <dbReference type="PROSITE" id="PS51195"/>
    </source>
</evidence>
<evidence type="ECO:0000313" key="19">
    <source>
        <dbReference type="Proteomes" id="UP000001556"/>
    </source>
</evidence>
<sequence>MSSFYELGLSKSVSESIKLMGFEEATPIQEKAIPIALSGGDLIGQAHTGTGKTAAFGIPMVERFSRQQDTIQGLIITPTRELAVQVAEEMNRIGQVKGIHTLPVYGGQDINRQIRALKKKPHIIVGTPGRLMDHMKRKTIRLNELTMVVLDEADEMLNMGFIEDIEEILQQVPEERQTLLFSATISKPIQELARRFLKNPEFIAIKAKEVTVPSIDQSYVEVQEKQKFEVLSTFLDIQSPDLAIVFGRTKRRVDELYEALSKRGYSAEGIHGDLTQSKRESVLRQFKEGIIEVLVATDVAARGLDISGVTHVYNFDIPQDPESYVHRIGRTGRAGKKGEAITFVTPREMNHLRLIERITKHKISRRPIPTIKEVIEGQQRLAVEKLLKVVEEGGFEHYRRLAEDLLIEQDAATLVAAALRMITKEPDRTPVQLTEERPLRSKKAESFQPRMRKPYKDNRGKIEGKKRGEFKGHRRGKKRPSI</sequence>
<dbReference type="GO" id="GO:0016787">
    <property type="term" value="F:hydrolase activity"/>
    <property type="evidence" value="ECO:0007669"/>
    <property type="project" value="UniProtKB-KW"/>
</dbReference>
<dbReference type="RefSeq" id="WP_011878600.1">
    <property type="nucleotide sequence ID" value="NC_009253.1"/>
</dbReference>
<dbReference type="SUPFAM" id="SSF52540">
    <property type="entry name" value="P-loop containing nucleoside triphosphate hydrolases"/>
    <property type="match status" value="1"/>
</dbReference>
<dbReference type="OrthoDB" id="9805696at2"/>
<dbReference type="Pfam" id="PF00270">
    <property type="entry name" value="DEAD"/>
    <property type="match status" value="1"/>
</dbReference>
<evidence type="ECO:0000256" key="4">
    <source>
        <dbReference type="ARBA" id="ARBA00022801"/>
    </source>
</evidence>
<dbReference type="FunFam" id="3.40.50.300:FF:000783">
    <property type="entry name" value="DEAD-box ATP-dependent RNA helicase CshA"/>
    <property type="match status" value="1"/>
</dbReference>
<dbReference type="GO" id="GO:0005840">
    <property type="term" value="C:ribosome"/>
    <property type="evidence" value="ECO:0007669"/>
    <property type="project" value="TreeGrafter"/>
</dbReference>
<dbReference type="EC" id="3.6.4.13" evidence="1"/>
<dbReference type="STRING" id="349161.Dred_2292"/>
<evidence type="ECO:0000256" key="10">
    <source>
        <dbReference type="ARBA" id="ARBA00047984"/>
    </source>
</evidence>
<dbReference type="InterPro" id="IPR000629">
    <property type="entry name" value="RNA-helicase_DEAD-box_CS"/>
</dbReference>
<organism evidence="18 19">
    <name type="scientific">Desulforamulus reducens (strain ATCC BAA-1160 / DSM 100696 / MI-1)</name>
    <name type="common">Desulfotomaculum reducens</name>
    <dbReference type="NCBI Taxonomy" id="349161"/>
    <lineage>
        <taxon>Bacteria</taxon>
        <taxon>Bacillati</taxon>
        <taxon>Bacillota</taxon>
        <taxon>Clostridia</taxon>
        <taxon>Eubacteriales</taxon>
        <taxon>Peptococcaceae</taxon>
        <taxon>Desulforamulus</taxon>
    </lineage>
</organism>
<accession>A4J6U9</accession>
<protein>
    <recommendedName>
        <fullName evidence="11">ATP-dependent RNA helicase CshA</fullName>
        <ecNumber evidence="1">3.6.4.13</ecNumber>
    </recommendedName>
</protein>
<comment type="catalytic activity">
    <reaction evidence="10">
        <text>ATP + H2O = ADP + phosphate + H(+)</text>
        <dbReference type="Rhea" id="RHEA:13065"/>
        <dbReference type="ChEBI" id="CHEBI:15377"/>
        <dbReference type="ChEBI" id="CHEBI:15378"/>
        <dbReference type="ChEBI" id="CHEBI:30616"/>
        <dbReference type="ChEBI" id="CHEBI:43474"/>
        <dbReference type="ChEBI" id="CHEBI:456216"/>
        <dbReference type="EC" id="3.6.4.13"/>
    </reaction>
</comment>
<name>A4J6U9_DESRM</name>
<evidence type="ECO:0000256" key="2">
    <source>
        <dbReference type="ARBA" id="ARBA00022490"/>
    </source>
</evidence>
<evidence type="ECO:0000256" key="7">
    <source>
        <dbReference type="ARBA" id="ARBA00022884"/>
    </source>
</evidence>
<keyword evidence="8" id="KW-0346">Stress response</keyword>
<evidence type="ECO:0000256" key="11">
    <source>
        <dbReference type="ARBA" id="ARBA00067932"/>
    </source>
</evidence>
<evidence type="ECO:0000256" key="9">
    <source>
        <dbReference type="ARBA" id="ARBA00038437"/>
    </source>
</evidence>
<dbReference type="AlphaFoldDB" id="A4J6U9"/>
<evidence type="ECO:0000256" key="5">
    <source>
        <dbReference type="ARBA" id="ARBA00022806"/>
    </source>
</evidence>
<dbReference type="CDD" id="cd18787">
    <property type="entry name" value="SF2_C_DEAD"/>
    <property type="match status" value="1"/>
</dbReference>
<feature type="compositionally biased region" description="Basic residues" evidence="14">
    <location>
        <begin position="472"/>
        <end position="482"/>
    </location>
</feature>
<feature type="domain" description="Helicase ATP-binding" evidence="15">
    <location>
        <begin position="33"/>
        <end position="203"/>
    </location>
</feature>
<feature type="short sequence motif" description="Q motif" evidence="12">
    <location>
        <begin position="2"/>
        <end position="30"/>
    </location>
</feature>
<dbReference type="InterPro" id="IPR001650">
    <property type="entry name" value="Helicase_C-like"/>
</dbReference>
<keyword evidence="3 13" id="KW-0547">Nucleotide-binding</keyword>
<dbReference type="PANTHER" id="PTHR47963:SF5">
    <property type="entry name" value="DEAD-BOX ATP-DEPENDENT RNA HELICASE CSHA"/>
    <property type="match status" value="1"/>
</dbReference>
<evidence type="ECO:0000256" key="13">
    <source>
        <dbReference type="RuleBase" id="RU000492"/>
    </source>
</evidence>
<dbReference type="Proteomes" id="UP000001556">
    <property type="component" value="Chromosome"/>
</dbReference>